<dbReference type="InterPro" id="IPR044855">
    <property type="entry name" value="CoA-Trfase_III_dom3_sf"/>
</dbReference>
<organism evidence="2 5">
    <name type="scientific">Adineta ricciae</name>
    <name type="common">Rotifer</name>
    <dbReference type="NCBI Taxonomy" id="249248"/>
    <lineage>
        <taxon>Eukaryota</taxon>
        <taxon>Metazoa</taxon>
        <taxon>Spiralia</taxon>
        <taxon>Gnathifera</taxon>
        <taxon>Rotifera</taxon>
        <taxon>Eurotatoria</taxon>
        <taxon>Bdelloidea</taxon>
        <taxon>Adinetida</taxon>
        <taxon>Adinetidae</taxon>
        <taxon>Adineta</taxon>
    </lineage>
</organism>
<dbReference type="SUPFAM" id="SSF89796">
    <property type="entry name" value="CoA-transferase family III (CaiB/BaiF)"/>
    <property type="match status" value="1"/>
</dbReference>
<accession>A0A813MN58</accession>
<dbReference type="Gene3D" id="3.30.1540.10">
    <property type="entry name" value="formyl-coa transferase, domain 3"/>
    <property type="match status" value="1"/>
</dbReference>
<evidence type="ECO:0000313" key="2">
    <source>
        <dbReference type="EMBL" id="CAF0727413.1"/>
    </source>
</evidence>
<comment type="caution">
    <text evidence="2">The sequence shown here is derived from an EMBL/GenBank/DDBJ whole genome shotgun (WGS) entry which is preliminary data.</text>
</comment>
<dbReference type="GO" id="GO:0008111">
    <property type="term" value="F:alpha-methylacyl-CoA racemase activity"/>
    <property type="evidence" value="ECO:0007669"/>
    <property type="project" value="TreeGrafter"/>
</dbReference>
<sequence length="387" mass="43231">MALRGLKVLELSGLAPVPFCGMLLADFGASVIRIDRPDDRQNARLDRLARGKRSISIDLKVPKGIEVFRRLSSTADVLIEPFRPGVMEKLGLGPDILLNENKGLVYTRVSGYGQDGSFVKKAGHDINYLSISGLLSMLGRSNQKPHAPINLAADFAGGGLLAAYAIMAAIFERQTTKQGQVLDLSLAEGSAYVSSWMWTSRDLPMVWFGNQRGENLLDGGAHFYDTYETSDDLYMAVGAIEPQFYKQLLIGLGLDPNDETHNQMNIHEMKKKFEEIFKRKTQKEWTEIFDKLDACCTPVLNWDAACKHEHNQDRKNFLFTNEKQEQPIPKPAPRFSASKLPAIDRPAPNSGEHSAEILREIGYTTEHIETLIKENIVQSSQLPKSKI</sequence>
<dbReference type="AlphaFoldDB" id="A0A813MN58"/>
<evidence type="ECO:0000313" key="4">
    <source>
        <dbReference type="Proteomes" id="UP000663828"/>
    </source>
</evidence>
<dbReference type="PANTHER" id="PTHR48228:SF5">
    <property type="entry name" value="ALPHA-METHYLACYL-COA RACEMASE"/>
    <property type="match status" value="1"/>
</dbReference>
<gene>
    <name evidence="2" type="ORF">EDS130_LOCUS829</name>
    <name evidence="3" type="ORF">XAT740_LOCUS6272</name>
</gene>
<dbReference type="Proteomes" id="UP000663828">
    <property type="component" value="Unassembled WGS sequence"/>
</dbReference>
<keyword evidence="4" id="KW-1185">Reference proteome</keyword>
<evidence type="ECO:0000313" key="3">
    <source>
        <dbReference type="EMBL" id="CAF0866635.1"/>
    </source>
</evidence>
<dbReference type="EMBL" id="CAJNOR010000283">
    <property type="protein sequence ID" value="CAF0866635.1"/>
    <property type="molecule type" value="Genomic_DNA"/>
</dbReference>
<protein>
    <recommendedName>
        <fullName evidence="6">Alpha-methylacyl-CoA racemase</fullName>
    </recommendedName>
</protein>
<dbReference type="GO" id="GO:0005739">
    <property type="term" value="C:mitochondrion"/>
    <property type="evidence" value="ECO:0007669"/>
    <property type="project" value="TreeGrafter"/>
</dbReference>
<dbReference type="InterPro" id="IPR050509">
    <property type="entry name" value="CoA-transferase_III"/>
</dbReference>
<dbReference type="OrthoDB" id="16747at2759"/>
<evidence type="ECO:0000313" key="5">
    <source>
        <dbReference type="Proteomes" id="UP000663852"/>
    </source>
</evidence>
<comment type="similarity">
    <text evidence="1">Belongs to the CoA-transferase III family.</text>
</comment>
<name>A0A813MN58_ADIRI</name>
<proteinExistence type="inferred from homology"/>
<evidence type="ECO:0008006" key="6">
    <source>
        <dbReference type="Google" id="ProtNLM"/>
    </source>
</evidence>
<evidence type="ECO:0000256" key="1">
    <source>
        <dbReference type="ARBA" id="ARBA00008383"/>
    </source>
</evidence>
<dbReference type="EMBL" id="CAJNOJ010000002">
    <property type="protein sequence ID" value="CAF0727413.1"/>
    <property type="molecule type" value="Genomic_DNA"/>
</dbReference>
<dbReference type="InterPro" id="IPR003673">
    <property type="entry name" value="CoA-Trfase_fam_III"/>
</dbReference>
<reference evidence="2" key="1">
    <citation type="submission" date="2021-02" db="EMBL/GenBank/DDBJ databases">
        <authorList>
            <person name="Nowell W R."/>
        </authorList>
    </citation>
    <scope>NUCLEOTIDE SEQUENCE</scope>
</reference>
<dbReference type="Pfam" id="PF02515">
    <property type="entry name" value="CoA_transf_3"/>
    <property type="match status" value="1"/>
</dbReference>
<dbReference type="PANTHER" id="PTHR48228">
    <property type="entry name" value="SUCCINYL-COA--D-CITRAMALATE COA-TRANSFERASE"/>
    <property type="match status" value="1"/>
</dbReference>
<dbReference type="GO" id="GO:0008206">
    <property type="term" value="P:bile acid metabolic process"/>
    <property type="evidence" value="ECO:0007669"/>
    <property type="project" value="TreeGrafter"/>
</dbReference>
<dbReference type="InterPro" id="IPR023606">
    <property type="entry name" value="CoA-Trfase_III_dom_1_sf"/>
</dbReference>
<dbReference type="Proteomes" id="UP000663852">
    <property type="component" value="Unassembled WGS sequence"/>
</dbReference>
<dbReference type="Gene3D" id="3.40.50.10540">
    <property type="entry name" value="Crotonobetainyl-coa:carnitine coa-transferase, domain 1"/>
    <property type="match status" value="2"/>
</dbReference>